<sequence>MVQSILQWDSKVLEPIFRELYSQEVKGMKDYIPDMFDVQASTKETESIEMIGGEGLMEEWSHSNKRVFYSDVNELWQKYFTHSKYSDGREIDRDLVDFVKLTAIKDRIRSLAGSVYYTRQNMAAQWFVNGDKTTNAIDFRGRTYNAALPDGKALFATDHPLAPGDTGPGQSNKGTDALTIDSFDDTVVAMQEWTNDRGNLLPIMPDTLIVAPYNKRAALQIAGISGKGEGYEPGSADHNINIYEGDIKVIVNPFFSKGNRKAWVAADSRRMKRAMKWFNHRLPEEGTMEDFDTEIKKFKVIMSCVHGCIDWTWGYGHFPV</sequence>
<protein>
    <submittedName>
        <fullName evidence="2">Phage head protein</fullName>
    </submittedName>
</protein>
<feature type="domain" description="Bacteriophage Mu GpT" evidence="1">
    <location>
        <begin position="176"/>
        <end position="254"/>
    </location>
</feature>
<evidence type="ECO:0000313" key="3">
    <source>
        <dbReference type="Proteomes" id="UP000319219"/>
    </source>
</evidence>
<dbReference type="EMBL" id="VIJZ01000008">
    <property type="protein sequence ID" value="TQR97315.1"/>
    <property type="molecule type" value="Genomic_DNA"/>
</dbReference>
<gene>
    <name evidence="2" type="ORF">FKV70_18970</name>
</gene>
<comment type="caution">
    <text evidence="2">The sequence shown here is derived from an EMBL/GenBank/DDBJ whole genome shotgun (WGS) entry which is preliminary data.</text>
</comment>
<dbReference type="InterPro" id="IPR018774">
    <property type="entry name" value="Phage_Mu_GpT"/>
</dbReference>
<evidence type="ECO:0000259" key="1">
    <source>
        <dbReference type="Pfam" id="PF10124"/>
    </source>
</evidence>
<keyword evidence="3" id="KW-1185">Reference proteome</keyword>
<evidence type="ECO:0000313" key="2">
    <source>
        <dbReference type="EMBL" id="TQR97315.1"/>
    </source>
</evidence>
<proteinExistence type="predicted"/>
<name>A0ABY3B0Y0_9BACL</name>
<dbReference type="RefSeq" id="WP_142613829.1">
    <property type="nucleotide sequence ID" value="NZ_VIJZ01000008.1"/>
</dbReference>
<organism evidence="2 3">
    <name type="scientific">Paenibacillus ottowii</name>
    <dbReference type="NCBI Taxonomy" id="2315729"/>
    <lineage>
        <taxon>Bacteria</taxon>
        <taxon>Bacillati</taxon>
        <taxon>Bacillota</taxon>
        <taxon>Bacilli</taxon>
        <taxon>Bacillales</taxon>
        <taxon>Paenibacillaceae</taxon>
        <taxon>Paenibacillus</taxon>
    </lineage>
</organism>
<reference evidence="2 3" key="1">
    <citation type="submission" date="2019-07" db="EMBL/GenBank/DDBJ databases">
        <title>Paenibacillus ottowii sp. nov. isolated from a fermentation system processing bovine manure.</title>
        <authorList>
            <person name="Velazquez L.F."/>
            <person name="Rajbanshi S."/>
            <person name="Guan S."/>
            <person name="Hinchee M."/>
            <person name="Welsh A."/>
        </authorList>
    </citation>
    <scope>NUCLEOTIDE SEQUENCE [LARGE SCALE GENOMIC DNA]</scope>
    <source>
        <strain evidence="2 3">MS2379</strain>
    </source>
</reference>
<dbReference type="Pfam" id="PF10124">
    <property type="entry name" value="Mu-like_gpT"/>
    <property type="match status" value="1"/>
</dbReference>
<accession>A0ABY3B0Y0</accession>
<dbReference type="Proteomes" id="UP000319219">
    <property type="component" value="Unassembled WGS sequence"/>
</dbReference>